<evidence type="ECO:0000259" key="2">
    <source>
        <dbReference type="Pfam" id="PF24626"/>
    </source>
</evidence>
<keyword evidence="4" id="KW-1185">Reference proteome</keyword>
<dbReference type="SUPFAM" id="SSF54160">
    <property type="entry name" value="Chromo domain-like"/>
    <property type="match status" value="1"/>
</dbReference>
<reference evidence="3 4" key="1">
    <citation type="submission" date="2018-09" db="EMBL/GenBank/DDBJ databases">
        <title>A high-quality reference genome of wild soybean provides a powerful tool to mine soybean genomes.</title>
        <authorList>
            <person name="Xie M."/>
            <person name="Chung C.Y.L."/>
            <person name="Li M.-W."/>
            <person name="Wong F.-L."/>
            <person name="Chan T.-F."/>
            <person name="Lam H.-M."/>
        </authorList>
    </citation>
    <scope>NUCLEOTIDE SEQUENCE [LARGE SCALE GENOMIC DNA]</scope>
    <source>
        <strain evidence="4">cv. W05</strain>
        <tissue evidence="3">Hypocotyl of etiolated seedlings</tissue>
    </source>
</reference>
<accession>A0A445GW53</accession>
<dbReference type="EMBL" id="QZWG01000015">
    <property type="protein sequence ID" value="RZB65537.1"/>
    <property type="molecule type" value="Genomic_DNA"/>
</dbReference>
<dbReference type="InterPro" id="IPR056924">
    <property type="entry name" value="SH3_Tf2-1"/>
</dbReference>
<organism evidence="3 4">
    <name type="scientific">Glycine soja</name>
    <name type="common">Wild soybean</name>
    <dbReference type="NCBI Taxonomy" id="3848"/>
    <lineage>
        <taxon>Eukaryota</taxon>
        <taxon>Viridiplantae</taxon>
        <taxon>Streptophyta</taxon>
        <taxon>Embryophyta</taxon>
        <taxon>Tracheophyta</taxon>
        <taxon>Spermatophyta</taxon>
        <taxon>Magnoliopsida</taxon>
        <taxon>eudicotyledons</taxon>
        <taxon>Gunneridae</taxon>
        <taxon>Pentapetalae</taxon>
        <taxon>rosids</taxon>
        <taxon>fabids</taxon>
        <taxon>Fabales</taxon>
        <taxon>Fabaceae</taxon>
        <taxon>Papilionoideae</taxon>
        <taxon>50 kb inversion clade</taxon>
        <taxon>NPAAA clade</taxon>
        <taxon>indigoferoid/millettioid clade</taxon>
        <taxon>Phaseoleae</taxon>
        <taxon>Glycine</taxon>
        <taxon>Glycine subgen. Soja</taxon>
    </lineage>
</organism>
<proteinExistence type="predicted"/>
<dbReference type="PANTHER" id="PTHR46148">
    <property type="entry name" value="CHROMO DOMAIN-CONTAINING PROTEIN"/>
    <property type="match status" value="1"/>
</dbReference>
<evidence type="ECO:0000313" key="3">
    <source>
        <dbReference type="EMBL" id="RZB65537.1"/>
    </source>
</evidence>
<sequence length="178" mass="19914">MRFFGPFKILAKVGAVAYKLELPAEARIHNVFHVSQLQLFKGTLGEQYSPLPLTTTESGPIIMPSKLLQVRTLLKGNQKVPQVLVQWEGTDEAEATWENVAEFQANFPNFNLEDKVVLKGDGILMISDKGKLLEGKNDSIETTQQRGIFAKSHVSTMGNRKSGRERKPNSRLVDYVTN</sequence>
<gene>
    <name evidence="3" type="ORF">D0Y65_041560</name>
</gene>
<feature type="domain" description="Tf2-1-like SH3-like" evidence="2">
    <location>
        <begin position="2"/>
        <end position="39"/>
    </location>
</feature>
<evidence type="ECO:0000313" key="4">
    <source>
        <dbReference type="Proteomes" id="UP000289340"/>
    </source>
</evidence>
<dbReference type="InterPro" id="IPR016197">
    <property type="entry name" value="Chromo-like_dom_sf"/>
</dbReference>
<dbReference type="Pfam" id="PF24626">
    <property type="entry name" value="SH3_Tf2-1"/>
    <property type="match status" value="1"/>
</dbReference>
<dbReference type="AlphaFoldDB" id="A0A445GW53"/>
<feature type="region of interest" description="Disordered" evidence="1">
    <location>
        <begin position="155"/>
        <end position="178"/>
    </location>
</feature>
<evidence type="ECO:0000256" key="1">
    <source>
        <dbReference type="SAM" id="MobiDB-lite"/>
    </source>
</evidence>
<comment type="caution">
    <text evidence="3">The sequence shown here is derived from an EMBL/GenBank/DDBJ whole genome shotgun (WGS) entry which is preliminary data.</text>
</comment>
<name>A0A445GW53_GLYSO</name>
<dbReference type="Proteomes" id="UP000289340">
    <property type="component" value="Chromosome 15"/>
</dbReference>
<protein>
    <recommendedName>
        <fullName evidence="2">Tf2-1-like SH3-like domain-containing protein</fullName>
    </recommendedName>
</protein>
<dbReference type="PANTHER" id="PTHR46148:SF52">
    <property type="entry name" value="OS04G0603800 PROTEIN"/>
    <property type="match status" value="1"/>
</dbReference>